<dbReference type="AlphaFoldDB" id="A0A1J4RQD2"/>
<reference evidence="2 3" key="1">
    <citation type="journal article" date="2016" name="Environ. Microbiol.">
        <title>Genomic resolution of a cold subsurface aquifer community provides metabolic insights for novel microbes adapted to high CO concentrations.</title>
        <authorList>
            <person name="Probst A.J."/>
            <person name="Castelle C.J."/>
            <person name="Singh A."/>
            <person name="Brown C.T."/>
            <person name="Anantharaman K."/>
            <person name="Sharon I."/>
            <person name="Hug L.A."/>
            <person name="Burstein D."/>
            <person name="Emerson J.B."/>
            <person name="Thomas B.C."/>
            <person name="Banfield J.F."/>
        </authorList>
    </citation>
    <scope>NUCLEOTIDE SEQUENCE [LARGE SCALE GENOMIC DNA]</scope>
    <source>
        <strain evidence="2">CG1_02_42_45</strain>
    </source>
</reference>
<protein>
    <submittedName>
        <fullName evidence="2">Uncharacterized protein</fullName>
    </submittedName>
</protein>
<evidence type="ECO:0000256" key="1">
    <source>
        <dbReference type="SAM" id="Phobius"/>
    </source>
</evidence>
<organism evidence="2 3">
    <name type="scientific">Candidatus Berkelbacteria bacterium CG1_02_42_45</name>
    <dbReference type="NCBI Taxonomy" id="1805036"/>
    <lineage>
        <taxon>Bacteria</taxon>
        <taxon>Candidatus Berkelbacteria</taxon>
    </lineage>
</organism>
<dbReference type="EMBL" id="MNUJ01000033">
    <property type="protein sequence ID" value="OIN89595.1"/>
    <property type="molecule type" value="Genomic_DNA"/>
</dbReference>
<comment type="caution">
    <text evidence="2">The sequence shown here is derived from an EMBL/GenBank/DDBJ whole genome shotgun (WGS) entry which is preliminary data.</text>
</comment>
<keyword evidence="1" id="KW-0812">Transmembrane</keyword>
<dbReference type="Proteomes" id="UP000182753">
    <property type="component" value="Unassembled WGS sequence"/>
</dbReference>
<proteinExistence type="predicted"/>
<evidence type="ECO:0000313" key="3">
    <source>
        <dbReference type="Proteomes" id="UP000182753"/>
    </source>
</evidence>
<keyword evidence="1" id="KW-1133">Transmembrane helix</keyword>
<sequence>MRQKMKHFTVLQRFVVPVVAAGFCIWHHLLFITGVLLAAAAWYDGSSYGAAFRASAGVKNPELAGNSWLWAILAIICFYAYFKKGVRLPLPGRRR</sequence>
<accession>A0A1J4RQD2</accession>
<feature type="transmembrane region" description="Helical" evidence="1">
    <location>
        <begin position="63"/>
        <end position="82"/>
    </location>
</feature>
<feature type="transmembrane region" description="Helical" evidence="1">
    <location>
        <begin position="14"/>
        <end position="43"/>
    </location>
</feature>
<name>A0A1J4RQD2_9BACT</name>
<keyword evidence="1" id="KW-0472">Membrane</keyword>
<gene>
    <name evidence="2" type="ORF">AUJ40_01615</name>
</gene>
<evidence type="ECO:0000313" key="2">
    <source>
        <dbReference type="EMBL" id="OIN89595.1"/>
    </source>
</evidence>